<protein>
    <submittedName>
        <fullName evidence="1">RidA family protein</fullName>
    </submittedName>
</protein>
<dbReference type="Gene3D" id="3.30.1330.40">
    <property type="entry name" value="RutC-like"/>
    <property type="match status" value="1"/>
</dbReference>
<evidence type="ECO:0000313" key="1">
    <source>
        <dbReference type="EMBL" id="QZN98058.1"/>
    </source>
</evidence>
<reference evidence="1 2" key="1">
    <citation type="submission" date="2021-08" db="EMBL/GenBank/DDBJ databases">
        <title>Culture and genomic analysis of Symbiopectobacterium purcellii sp. nov. gen. nov., isolated from the leafhopper Empoasca decipiens.</title>
        <authorList>
            <person name="Nadal-Jimenez P."/>
            <person name="Siozios S."/>
            <person name="Halliday N."/>
            <person name="Camara M."/>
            <person name="Hurst G.D.D."/>
        </authorList>
    </citation>
    <scope>NUCLEOTIDE SEQUENCE [LARGE SCALE GENOMIC DNA]</scope>
    <source>
        <strain evidence="1 2">SyEd1</strain>
    </source>
</reference>
<dbReference type="InterPro" id="IPR006175">
    <property type="entry name" value="YjgF/YER057c/UK114"/>
</dbReference>
<dbReference type="EMBL" id="CP081864">
    <property type="protein sequence ID" value="QZN98058.1"/>
    <property type="molecule type" value="Genomic_DNA"/>
</dbReference>
<organism evidence="1 2">
    <name type="scientific">Symbiopectobacterium purcellii</name>
    <dbReference type="NCBI Taxonomy" id="2871826"/>
    <lineage>
        <taxon>Bacteria</taxon>
        <taxon>Pseudomonadati</taxon>
        <taxon>Pseudomonadota</taxon>
        <taxon>Gammaproteobacteria</taxon>
        <taxon>Enterobacterales</taxon>
        <taxon>Enterobacteriaceae</taxon>
    </lineage>
</organism>
<dbReference type="Pfam" id="PF01042">
    <property type="entry name" value="Ribonuc_L-PSP"/>
    <property type="match status" value="1"/>
</dbReference>
<gene>
    <name evidence="1" type="ORF">K6K13_12945</name>
</gene>
<sequence length="122" mass="13519">MMIVRAASHTKDDTCPACVVAGGFIFLAHHSGGHEKADAVYQAKASLNALQKTLQSVDASLDDMVQLTLYLKHRHDFPAVRDTFREFFTDGHYPARMTVFTDFINENCLCMIDGTAVVTSNH</sequence>
<keyword evidence="2" id="KW-1185">Reference proteome</keyword>
<name>A0ABX9ATM8_9ENTR</name>
<proteinExistence type="predicted"/>
<evidence type="ECO:0000313" key="2">
    <source>
        <dbReference type="Proteomes" id="UP000825886"/>
    </source>
</evidence>
<accession>A0ABX9ATM8</accession>
<dbReference type="SUPFAM" id="SSF55298">
    <property type="entry name" value="YjgF-like"/>
    <property type="match status" value="1"/>
</dbReference>
<dbReference type="Proteomes" id="UP000825886">
    <property type="component" value="Chromosome"/>
</dbReference>
<dbReference type="InterPro" id="IPR035959">
    <property type="entry name" value="RutC-like_sf"/>
</dbReference>
<dbReference type="CDD" id="cd00448">
    <property type="entry name" value="YjgF_YER057c_UK114_family"/>
    <property type="match status" value="1"/>
</dbReference>